<dbReference type="PANTHER" id="PTHR11374">
    <property type="entry name" value="UDP-GLUCOSE DEHYDROGENASE/UDP-MANNAC DEHYDROGENASE"/>
    <property type="match status" value="1"/>
</dbReference>
<keyword evidence="4" id="KW-1185">Reference proteome</keyword>
<name>A0A7T0FXV9_9BACT</name>
<dbReference type="Gene3D" id="3.40.50.720">
    <property type="entry name" value="NAD(P)-binding Rossmann-like Domain"/>
    <property type="match status" value="1"/>
</dbReference>
<dbReference type="InterPro" id="IPR036291">
    <property type="entry name" value="NAD(P)-bd_dom_sf"/>
</dbReference>
<comment type="catalytic activity">
    <reaction evidence="1">
        <text>UDP-alpha-D-glucose + 2 NAD(+) + H2O = UDP-alpha-D-glucuronate + 2 NADH + 3 H(+)</text>
        <dbReference type="Rhea" id="RHEA:23596"/>
        <dbReference type="ChEBI" id="CHEBI:15377"/>
        <dbReference type="ChEBI" id="CHEBI:15378"/>
        <dbReference type="ChEBI" id="CHEBI:57540"/>
        <dbReference type="ChEBI" id="CHEBI:57945"/>
        <dbReference type="ChEBI" id="CHEBI:58052"/>
        <dbReference type="ChEBI" id="CHEBI:58885"/>
        <dbReference type="EC" id="1.1.1.22"/>
    </reaction>
</comment>
<evidence type="ECO:0000313" key="3">
    <source>
        <dbReference type="EMBL" id="QPJ58449.1"/>
    </source>
</evidence>
<dbReference type="GO" id="GO:0051287">
    <property type="term" value="F:NAD binding"/>
    <property type="evidence" value="ECO:0007669"/>
    <property type="project" value="InterPro"/>
</dbReference>
<dbReference type="InterPro" id="IPR001732">
    <property type="entry name" value="UDP-Glc/GDP-Man_DH_N"/>
</dbReference>
<dbReference type="Pfam" id="PF03721">
    <property type="entry name" value="UDPG_MGDP_dh_N"/>
    <property type="match status" value="1"/>
</dbReference>
<reference evidence="3 4" key="1">
    <citation type="journal article" date="2020" name="Sci. Rep.">
        <title>Morphology, ultrastructure, genomics, and phylogeny of Euplotes vanleeuwenhoeki sp. nov. and its ultra-reduced endosymbiont Candidatus Pinguicoccus supinus sp. nov.</title>
        <authorList>
            <person name="Serra V."/>
            <person name="Gammuto L."/>
            <person name="Nitla V."/>
            <person name="Castelli M."/>
            <person name="Lanzoni O."/>
            <person name="Sassera D."/>
            <person name="Bandi C."/>
            <person name="Sandeep B.V."/>
            <person name="Verni F."/>
            <person name="Modeo L."/>
            <person name="Petroni G."/>
        </authorList>
    </citation>
    <scope>NUCLEOTIDE SEQUENCE [LARGE SCALE GENOMIC DNA]</scope>
    <source>
        <strain evidence="3 4">KKR18_Esm</strain>
    </source>
</reference>
<gene>
    <name evidence="3" type="ORF">E5P55_00460</name>
</gene>
<dbReference type="SUPFAM" id="SSF51735">
    <property type="entry name" value="NAD(P)-binding Rossmann-fold domains"/>
    <property type="match status" value="1"/>
</dbReference>
<dbReference type="AlphaFoldDB" id="A0A7T0FXV9"/>
<dbReference type="EMBL" id="CP039370">
    <property type="protein sequence ID" value="QPJ58449.1"/>
    <property type="molecule type" value="Genomic_DNA"/>
</dbReference>
<dbReference type="KEGG" id="psup:E5P55_00460"/>
<sequence>MEFIINKHINKNLFFTSDINYVIKNSDIIFICVNTPTKDFGIGCSKATDLSFVEECFTQILNYSENDKVIVQKSTVPVGTCENLFKISKKLNKENNFCLISSPEFLAEGSAVMDLINPNRVLLGLADGTIQKKSLFFFKSALNVLYRIYLK</sequence>
<feature type="domain" description="UDP-glucose/GDP-mannose dehydrogenase N-terminal" evidence="2">
    <location>
        <begin position="4"/>
        <end position="129"/>
    </location>
</feature>
<evidence type="ECO:0000259" key="2">
    <source>
        <dbReference type="Pfam" id="PF03721"/>
    </source>
</evidence>
<accession>A0A7T0FXV9</accession>
<dbReference type="GO" id="GO:0003979">
    <property type="term" value="F:UDP-glucose 6-dehydrogenase activity"/>
    <property type="evidence" value="ECO:0007669"/>
    <property type="project" value="UniProtKB-EC"/>
</dbReference>
<protein>
    <recommendedName>
        <fullName evidence="2">UDP-glucose/GDP-mannose dehydrogenase N-terminal domain-containing protein</fullName>
    </recommendedName>
</protein>
<dbReference type="Proteomes" id="UP000594451">
    <property type="component" value="Chromosome"/>
</dbReference>
<proteinExistence type="predicted"/>
<evidence type="ECO:0000256" key="1">
    <source>
        <dbReference type="ARBA" id="ARBA00047473"/>
    </source>
</evidence>
<dbReference type="InterPro" id="IPR028356">
    <property type="entry name" value="UDPglc_DH_euk"/>
</dbReference>
<evidence type="ECO:0000313" key="4">
    <source>
        <dbReference type="Proteomes" id="UP000594451"/>
    </source>
</evidence>
<organism evidence="3 4">
    <name type="scientific">Candidatus Pinguicoccus supinus</name>
    <dbReference type="NCBI Taxonomy" id="2529394"/>
    <lineage>
        <taxon>Bacteria</taxon>
        <taxon>Pseudomonadati</taxon>
        <taxon>Verrucomicrobiota</taxon>
        <taxon>Candidatus Pinguicoccus</taxon>
    </lineage>
</organism>
<dbReference type="PANTHER" id="PTHR11374:SF3">
    <property type="entry name" value="UDP-GLUCOSE 6-DEHYDROGENASE"/>
    <property type="match status" value="1"/>
</dbReference>
<dbReference type="GO" id="GO:0006024">
    <property type="term" value="P:glycosaminoglycan biosynthetic process"/>
    <property type="evidence" value="ECO:0007669"/>
    <property type="project" value="TreeGrafter"/>
</dbReference>